<dbReference type="WBParaSite" id="maker-PairedContig_1492-snap-gene-0.10-mRNA-1">
    <property type="protein sequence ID" value="maker-PairedContig_1492-snap-gene-0.10-mRNA-1"/>
    <property type="gene ID" value="maker-PairedContig_1492-snap-gene-0.10"/>
</dbReference>
<evidence type="ECO:0000256" key="2">
    <source>
        <dbReference type="ARBA" id="ARBA00022692"/>
    </source>
</evidence>
<keyword evidence="4 5" id="KW-0472">Membrane</keyword>
<reference evidence="6" key="1">
    <citation type="submission" date="2016-11" db="UniProtKB">
        <authorList>
            <consortium name="WormBaseParasite"/>
        </authorList>
    </citation>
    <scope>IDENTIFICATION</scope>
    <source>
        <strain evidence="6">pt0022</strain>
    </source>
</reference>
<dbReference type="GO" id="GO:0032979">
    <property type="term" value="P:protein insertion into mitochondrial inner membrane from matrix"/>
    <property type="evidence" value="ECO:0007669"/>
    <property type="project" value="TreeGrafter"/>
</dbReference>
<evidence type="ECO:0000256" key="4">
    <source>
        <dbReference type="ARBA" id="ARBA00023136"/>
    </source>
</evidence>
<keyword evidence="2 5" id="KW-0812">Transmembrane</keyword>
<feature type="transmembrane region" description="Helical" evidence="5">
    <location>
        <begin position="276"/>
        <end position="296"/>
    </location>
</feature>
<dbReference type="GO" id="GO:0032977">
    <property type="term" value="F:membrane insertase activity"/>
    <property type="evidence" value="ECO:0007669"/>
    <property type="project" value="InterPro"/>
</dbReference>
<evidence type="ECO:0008006" key="7">
    <source>
        <dbReference type="Google" id="ProtNLM"/>
    </source>
</evidence>
<dbReference type="PANTHER" id="PTHR12428">
    <property type="entry name" value="OXA1"/>
    <property type="match status" value="1"/>
</dbReference>
<accession>A0A1I8ED57</accession>
<sequence>MISPAMLANKGPYLYNFAQTSVTLVILSLYCVNCKHGIIHSDLMLCPLLMKFVVHRHPKNYITCRRVLSRRLHGFSPLTPLLYAESCYFTKVLQCVIEGIHSLEIPWAGTFMLSGVLFRIASLPLHVYAERLSAERYRIVNTLNYELIKKFSKHYNLNIISSKNGRFLQLDTTDKSILQTTNKVSKEIILDFCYKRRLQFPRIQYLRFCALSVWTFSSFAIRNVITETGFPFQGIFWFPDLLQPDPYYILPVSVGILGIINHFAQQRIYTYRSVKLMPVINVCYSLFMIVGIYFMSYMPVCIPLFWLSVSLTGSIQHFAFRHPKIKKLLGIKSLPSDSATPVRDFFFFK</sequence>
<evidence type="ECO:0000256" key="3">
    <source>
        <dbReference type="ARBA" id="ARBA00022989"/>
    </source>
</evidence>
<feature type="transmembrane region" description="Helical" evidence="5">
    <location>
        <begin position="205"/>
        <end position="225"/>
    </location>
</feature>
<protein>
    <recommendedName>
        <fullName evidence="7">60Kd inner membrane protein</fullName>
    </recommendedName>
</protein>
<dbReference type="PANTHER" id="PTHR12428:SF65">
    <property type="entry name" value="CYTOCHROME C OXIDASE ASSEMBLY PROTEIN COX18, MITOCHONDRIAL"/>
    <property type="match status" value="1"/>
</dbReference>
<feature type="transmembrane region" description="Helical" evidence="5">
    <location>
        <begin position="13"/>
        <end position="32"/>
    </location>
</feature>
<evidence type="ECO:0000256" key="1">
    <source>
        <dbReference type="ARBA" id="ARBA00004141"/>
    </source>
</evidence>
<dbReference type="GO" id="GO:0033617">
    <property type="term" value="P:mitochondrial respiratory chain complex IV assembly"/>
    <property type="evidence" value="ECO:0007669"/>
    <property type="project" value="TreeGrafter"/>
</dbReference>
<dbReference type="STRING" id="6293.A0A1I8ED57"/>
<evidence type="ECO:0000256" key="5">
    <source>
        <dbReference type="SAM" id="Phobius"/>
    </source>
</evidence>
<keyword evidence="3 5" id="KW-1133">Transmembrane helix</keyword>
<comment type="subcellular location">
    <subcellularLocation>
        <location evidence="1">Membrane</location>
        <topology evidence="1">Multi-pass membrane protein</topology>
    </subcellularLocation>
</comment>
<name>A0A1I8ED57_WUCBA</name>
<dbReference type="InterPro" id="IPR001708">
    <property type="entry name" value="YidC/ALB3/OXA1/COX18"/>
</dbReference>
<dbReference type="GO" id="GO:0005743">
    <property type="term" value="C:mitochondrial inner membrane"/>
    <property type="evidence" value="ECO:0007669"/>
    <property type="project" value="TreeGrafter"/>
</dbReference>
<dbReference type="AlphaFoldDB" id="A0A1I8ED57"/>
<feature type="transmembrane region" description="Helical" evidence="5">
    <location>
        <begin position="245"/>
        <end position="264"/>
    </location>
</feature>
<evidence type="ECO:0000313" key="6">
    <source>
        <dbReference type="WBParaSite" id="maker-PairedContig_1492-snap-gene-0.10-mRNA-1"/>
    </source>
</evidence>
<proteinExistence type="predicted"/>
<organism evidence="6">
    <name type="scientific">Wuchereria bancrofti</name>
    <dbReference type="NCBI Taxonomy" id="6293"/>
    <lineage>
        <taxon>Eukaryota</taxon>
        <taxon>Metazoa</taxon>
        <taxon>Ecdysozoa</taxon>
        <taxon>Nematoda</taxon>
        <taxon>Chromadorea</taxon>
        <taxon>Rhabditida</taxon>
        <taxon>Spirurina</taxon>
        <taxon>Spiruromorpha</taxon>
        <taxon>Filarioidea</taxon>
        <taxon>Onchocercidae</taxon>
        <taxon>Wuchereria</taxon>
    </lineage>
</organism>